<dbReference type="Gene3D" id="1.10.10.10">
    <property type="entry name" value="Winged helix-like DNA-binding domain superfamily/Winged helix DNA-binding domain"/>
    <property type="match status" value="1"/>
</dbReference>
<proteinExistence type="predicted"/>
<dbReference type="Pfam" id="PF03704">
    <property type="entry name" value="BTAD"/>
    <property type="match status" value="1"/>
</dbReference>
<evidence type="ECO:0000313" key="3">
    <source>
        <dbReference type="Proteomes" id="UP000316584"/>
    </source>
</evidence>
<dbReference type="InterPro" id="IPR011990">
    <property type="entry name" value="TPR-like_helical_dom_sf"/>
</dbReference>
<name>A0A518N6B0_9GAMM</name>
<dbReference type="InterPro" id="IPR005158">
    <property type="entry name" value="BTAD"/>
</dbReference>
<dbReference type="RefSeq" id="WP_144893179.1">
    <property type="nucleotide sequence ID" value="NZ_CP042218.1"/>
</dbReference>
<dbReference type="Gene3D" id="1.25.40.10">
    <property type="entry name" value="Tetratricopeptide repeat domain"/>
    <property type="match status" value="1"/>
</dbReference>
<dbReference type="SUPFAM" id="SSF46894">
    <property type="entry name" value="C-terminal effector domain of the bipartite response regulators"/>
    <property type="match status" value="1"/>
</dbReference>
<dbReference type="GO" id="GO:0003677">
    <property type="term" value="F:DNA binding"/>
    <property type="evidence" value="ECO:0007669"/>
    <property type="project" value="InterPro"/>
</dbReference>
<dbReference type="Proteomes" id="UP000316584">
    <property type="component" value="Chromosome"/>
</dbReference>
<feature type="domain" description="Bacterial transcriptional activator" evidence="1">
    <location>
        <begin position="125"/>
        <end position="258"/>
    </location>
</feature>
<reference evidence="2 3" key="1">
    <citation type="submission" date="2019-07" db="EMBL/GenBank/DDBJ databases">
        <title>Full genome sequence of Luteimonas sp. Gr-4.</title>
        <authorList>
            <person name="Im W.-T."/>
        </authorList>
    </citation>
    <scope>NUCLEOTIDE SEQUENCE [LARGE SCALE GENOMIC DNA]</scope>
    <source>
        <strain evidence="2 3">Gr-4</strain>
    </source>
</reference>
<dbReference type="PANTHER" id="PTHR35807">
    <property type="entry name" value="TRANSCRIPTIONAL REGULATOR REDD-RELATED"/>
    <property type="match status" value="1"/>
</dbReference>
<dbReference type="SMART" id="SM01043">
    <property type="entry name" value="BTAD"/>
    <property type="match status" value="1"/>
</dbReference>
<dbReference type="OrthoDB" id="9816555at2"/>
<dbReference type="InterPro" id="IPR016032">
    <property type="entry name" value="Sig_transdc_resp-reg_C-effctor"/>
</dbReference>
<keyword evidence="3" id="KW-1185">Reference proteome</keyword>
<dbReference type="EMBL" id="CP042218">
    <property type="protein sequence ID" value="QDW67465.1"/>
    <property type="molecule type" value="Genomic_DNA"/>
</dbReference>
<protein>
    <recommendedName>
        <fullName evidence="1">Bacterial transcriptional activator domain-containing protein</fullName>
    </recommendedName>
</protein>
<organism evidence="2 3">
    <name type="scientific">Luteimonas granuli</name>
    <dbReference type="NCBI Taxonomy" id="1176533"/>
    <lineage>
        <taxon>Bacteria</taxon>
        <taxon>Pseudomonadati</taxon>
        <taxon>Pseudomonadota</taxon>
        <taxon>Gammaproteobacteria</taxon>
        <taxon>Lysobacterales</taxon>
        <taxon>Lysobacteraceae</taxon>
        <taxon>Luteimonas</taxon>
    </lineage>
</organism>
<dbReference type="SUPFAM" id="SSF48452">
    <property type="entry name" value="TPR-like"/>
    <property type="match status" value="1"/>
</dbReference>
<gene>
    <name evidence="2" type="ORF">FPZ22_11730</name>
</gene>
<evidence type="ECO:0000259" key="1">
    <source>
        <dbReference type="SMART" id="SM01043"/>
    </source>
</evidence>
<sequence>MTKPPTPGHPAMPRLHLLGVARLPEPGTGTDLQLQYRKGWALLGYLAVERGRRHPREQLAGMLWPRLDATAARTNLRQVLSNLQQLFRGLGFPDLIRADKTTIGVIPEDPSALLFDIDLLDPLLVDEADVVERLLGSGGWQHRGLFLEGVCVPDSTDFEDWLGFTREHFLRREIRLMCALRDRFRDLGKRMEAIEIGWRIVRIDAWNESHHRALMLLLSEDGAPHAVQRVYTDLERTLRMHLHCAPSPETSELYARLLPALSP</sequence>
<dbReference type="InterPro" id="IPR036388">
    <property type="entry name" value="WH-like_DNA-bd_sf"/>
</dbReference>
<dbReference type="GO" id="GO:0006355">
    <property type="term" value="P:regulation of DNA-templated transcription"/>
    <property type="evidence" value="ECO:0007669"/>
    <property type="project" value="InterPro"/>
</dbReference>
<dbReference type="KEGG" id="lug:FPZ22_11730"/>
<dbReference type="AlphaFoldDB" id="A0A518N6B0"/>
<evidence type="ECO:0000313" key="2">
    <source>
        <dbReference type="EMBL" id="QDW67465.1"/>
    </source>
</evidence>
<dbReference type="InterPro" id="IPR051677">
    <property type="entry name" value="AfsR-DnrI-RedD_regulator"/>
</dbReference>
<accession>A0A518N6B0</accession>